<feature type="domain" description="LIM zinc-binding" evidence="10">
    <location>
        <begin position="148"/>
        <end position="208"/>
    </location>
</feature>
<dbReference type="CDD" id="cd09326">
    <property type="entry name" value="LIM_CRP_like"/>
    <property type="match status" value="2"/>
</dbReference>
<dbReference type="InterPro" id="IPR001781">
    <property type="entry name" value="Znf_LIM"/>
</dbReference>
<dbReference type="OrthoDB" id="1679758at2759"/>
<dbReference type="GO" id="GO:0030036">
    <property type="term" value="P:actin cytoskeleton organization"/>
    <property type="evidence" value="ECO:0007669"/>
    <property type="project" value="TreeGrafter"/>
</dbReference>
<accession>A0A6A4WN92</accession>
<organism evidence="11 12">
    <name type="scientific">Amphibalanus amphitrite</name>
    <name type="common">Striped barnacle</name>
    <name type="synonym">Balanus amphitrite</name>
    <dbReference type="NCBI Taxonomy" id="1232801"/>
    <lineage>
        <taxon>Eukaryota</taxon>
        <taxon>Metazoa</taxon>
        <taxon>Ecdysozoa</taxon>
        <taxon>Arthropoda</taxon>
        <taxon>Crustacea</taxon>
        <taxon>Multicrustacea</taxon>
        <taxon>Cirripedia</taxon>
        <taxon>Thoracica</taxon>
        <taxon>Thoracicalcarea</taxon>
        <taxon>Balanomorpha</taxon>
        <taxon>Balanoidea</taxon>
        <taxon>Balanidae</taxon>
        <taxon>Amphibalaninae</taxon>
        <taxon>Amphibalanus</taxon>
    </lineage>
</organism>
<proteinExistence type="predicted"/>
<gene>
    <name evidence="11" type="primary">CSRP2</name>
    <name evidence="11" type="ORF">FJT64_021158</name>
</gene>
<name>A0A6A4WN92_AMPAM</name>
<keyword evidence="4" id="KW-0677">Repeat</keyword>
<evidence type="ECO:0000259" key="10">
    <source>
        <dbReference type="PROSITE" id="PS50023"/>
    </source>
</evidence>
<dbReference type="PANTHER" id="PTHR24215:SF35">
    <property type="entry name" value="MUSCLE LIM PROTEIN MLP84B"/>
    <property type="match status" value="1"/>
</dbReference>
<dbReference type="GO" id="GO:0030018">
    <property type="term" value="C:Z disc"/>
    <property type="evidence" value="ECO:0007669"/>
    <property type="project" value="UniProtKB-ARBA"/>
</dbReference>
<keyword evidence="5" id="KW-0863">Zinc-finger</keyword>
<keyword evidence="8" id="KW-0539">Nucleus</keyword>
<dbReference type="GO" id="GO:0008270">
    <property type="term" value="F:zinc ion binding"/>
    <property type="evidence" value="ECO:0007669"/>
    <property type="project" value="UniProtKB-KW"/>
</dbReference>
<evidence type="ECO:0000256" key="7">
    <source>
        <dbReference type="ARBA" id="ARBA00023038"/>
    </source>
</evidence>
<evidence type="ECO:0000256" key="6">
    <source>
        <dbReference type="ARBA" id="ARBA00022833"/>
    </source>
</evidence>
<evidence type="ECO:0000313" key="12">
    <source>
        <dbReference type="Proteomes" id="UP000440578"/>
    </source>
</evidence>
<evidence type="ECO:0000256" key="2">
    <source>
        <dbReference type="ARBA" id="ARBA00022541"/>
    </source>
</evidence>
<comment type="caution">
    <text evidence="11">The sequence shown here is derived from an EMBL/GenBank/DDBJ whole genome shotgun (WGS) entry which is preliminary data.</text>
</comment>
<dbReference type="FunFam" id="2.10.110.10:FF:000001">
    <property type="entry name" value="Cysteine and glycine-rich protein 1"/>
    <property type="match status" value="2"/>
</dbReference>
<dbReference type="PROSITE" id="PS00478">
    <property type="entry name" value="LIM_DOMAIN_1"/>
    <property type="match status" value="2"/>
</dbReference>
<dbReference type="PROSITE" id="PS50023">
    <property type="entry name" value="LIM_DOMAIN_2"/>
    <property type="match status" value="2"/>
</dbReference>
<reference evidence="11 12" key="1">
    <citation type="submission" date="2019-07" db="EMBL/GenBank/DDBJ databases">
        <title>Draft genome assembly of a fouling barnacle, Amphibalanus amphitrite (Darwin, 1854): The first reference genome for Thecostraca.</title>
        <authorList>
            <person name="Kim W."/>
        </authorList>
    </citation>
    <scope>NUCLEOTIDE SEQUENCE [LARGE SCALE GENOMIC DNA]</scope>
    <source>
        <strain evidence="11">SNU_AA5</strain>
        <tissue evidence="11">Soma without cirri and trophi</tissue>
    </source>
</reference>
<dbReference type="GO" id="GO:0007517">
    <property type="term" value="P:muscle organ development"/>
    <property type="evidence" value="ECO:0007669"/>
    <property type="project" value="UniProtKB-KW"/>
</dbReference>
<evidence type="ECO:0000256" key="4">
    <source>
        <dbReference type="ARBA" id="ARBA00022737"/>
    </source>
</evidence>
<evidence type="ECO:0000313" key="11">
    <source>
        <dbReference type="EMBL" id="KAF0307513.1"/>
    </source>
</evidence>
<dbReference type="InterPro" id="IPR017907">
    <property type="entry name" value="Znf_RING_CS"/>
</dbReference>
<dbReference type="PROSITE" id="PS00518">
    <property type="entry name" value="ZF_RING_1"/>
    <property type="match status" value="1"/>
</dbReference>
<dbReference type="SUPFAM" id="SSF57716">
    <property type="entry name" value="Glucocorticoid receptor-like (DNA-binding domain)"/>
    <property type="match status" value="4"/>
</dbReference>
<dbReference type="AlphaFoldDB" id="A0A6A4WN92"/>
<evidence type="ECO:0000256" key="3">
    <source>
        <dbReference type="ARBA" id="ARBA00022723"/>
    </source>
</evidence>
<keyword evidence="7 9" id="KW-0440">LIM domain</keyword>
<feature type="domain" description="LIM zinc-binding" evidence="10">
    <location>
        <begin position="28"/>
        <end position="88"/>
    </location>
</feature>
<dbReference type="GO" id="GO:0005634">
    <property type="term" value="C:nucleus"/>
    <property type="evidence" value="ECO:0007669"/>
    <property type="project" value="UniProtKB-SubCell"/>
</dbReference>
<evidence type="ECO:0000256" key="5">
    <source>
        <dbReference type="ARBA" id="ARBA00022771"/>
    </source>
</evidence>
<dbReference type="Proteomes" id="UP000440578">
    <property type="component" value="Unassembled WGS sequence"/>
</dbReference>
<keyword evidence="2" id="KW-0517">Myogenesis</keyword>
<comment type="subcellular location">
    <subcellularLocation>
        <location evidence="1">Nucleus</location>
    </subcellularLocation>
</comment>
<evidence type="ECO:0000256" key="1">
    <source>
        <dbReference type="ARBA" id="ARBA00004123"/>
    </source>
</evidence>
<dbReference type="EMBL" id="VIIS01000565">
    <property type="protein sequence ID" value="KAF0307513.1"/>
    <property type="molecule type" value="Genomic_DNA"/>
</dbReference>
<dbReference type="SMART" id="SM00132">
    <property type="entry name" value="LIM"/>
    <property type="match status" value="2"/>
</dbReference>
<dbReference type="GO" id="GO:0060537">
    <property type="term" value="P:muscle tissue development"/>
    <property type="evidence" value="ECO:0007669"/>
    <property type="project" value="UniProtKB-ARBA"/>
</dbReference>
<keyword evidence="6 9" id="KW-0862">Zinc</keyword>
<keyword evidence="3 9" id="KW-0479">Metal-binding</keyword>
<evidence type="ECO:0000256" key="8">
    <source>
        <dbReference type="ARBA" id="ARBA00023242"/>
    </source>
</evidence>
<dbReference type="Gene3D" id="2.10.110.10">
    <property type="entry name" value="Cysteine Rich Protein"/>
    <property type="match status" value="2"/>
</dbReference>
<sequence length="225" mass="24412">MSQLSLRRCTRPQLIILSVCFSRVTMPGVCPRCNKNVYFAEEKKALGKCWHKMCFKCASCNKLMDSTNVTQREEELFCKTCYGRNFGPKGYGFGGGSAGVLSMDDGTKYKSGPPTSNVPQTAQAYVAPKAGGVVRPVGGPRPRFGGSDICNRCGKPVYIAEKMIGGGGIYHKTCFSCNGCNKRLESTNVTEHEGQIYCRPCYGRNFGPKGYGYGIGAGTLQTEAQ</sequence>
<dbReference type="Pfam" id="PF00412">
    <property type="entry name" value="LIM"/>
    <property type="match status" value="2"/>
</dbReference>
<dbReference type="PANTHER" id="PTHR24215">
    <property type="entry name" value="RHO-GTPASE-ACTIVATING PROTEIN LRG1"/>
    <property type="match status" value="1"/>
</dbReference>
<keyword evidence="12" id="KW-1185">Reference proteome</keyword>
<protein>
    <submittedName>
        <fullName evidence="11">Cysteine and glycine-rich protein 2</fullName>
    </submittedName>
</protein>
<evidence type="ECO:0000256" key="9">
    <source>
        <dbReference type="PROSITE-ProRule" id="PRU00125"/>
    </source>
</evidence>